<reference evidence="3" key="1">
    <citation type="submission" date="2022-07" db="EMBL/GenBank/DDBJ databases">
        <title>Genome Sequence of Xylaria arbuscula.</title>
        <authorList>
            <person name="Buettner E."/>
        </authorList>
    </citation>
    <scope>NUCLEOTIDE SEQUENCE</scope>
    <source>
        <strain evidence="3">VT107</strain>
    </source>
</reference>
<dbReference type="EMBL" id="JANPWZ010000996">
    <property type="protein sequence ID" value="KAJ3569812.1"/>
    <property type="molecule type" value="Genomic_DNA"/>
</dbReference>
<proteinExistence type="predicted"/>
<comment type="caution">
    <text evidence="3">The sequence shown here is derived from an EMBL/GenBank/DDBJ whole genome shotgun (WGS) entry which is preliminary data.</text>
</comment>
<dbReference type="InterPro" id="IPR056125">
    <property type="entry name" value="DUF7708"/>
</dbReference>
<protein>
    <recommendedName>
        <fullName evidence="2">DUF7708 domain-containing protein</fullName>
    </recommendedName>
</protein>
<keyword evidence="4" id="KW-1185">Reference proteome</keyword>
<accession>A0A9W8TM81</accession>
<name>A0A9W8TM81_9PEZI</name>
<feature type="coiled-coil region" evidence="1">
    <location>
        <begin position="226"/>
        <end position="253"/>
    </location>
</feature>
<sequence>MANVNTSSDPRSLSAAAYERLRKSEQNQYELREHFKDTLKFSKTELSALELDTEEKFREFWNESIVAKKQFDARRNRGFRKGAKNFVNAATVAWTSITPVLEILRGAGEPFSNIAFGTVAFAFTIAANRENMERRIVATLNCIEDRRPGIQLYRNAYQENGETNSRLQQAIADAYISFIEFCIATVTFHTRTSISRWFKALGPSTSLDDTVPRVEEAILNIRLICEELLNKNVAELKIHNRDLRRDNDSYKLEYIRNVMDLPPHSDATEYGNLERAREDVKREYRDWYARLRTPNDPLASVRNNQVFLSWPLRVLNMFDPSKTVWIIVDRIDECRNEPEDKSRQETRNLHRKTLLKFLVRLVEDESLRVKVRVLGVVNGLDWRAEEHRDEIDQMKKESIEFLPLWQARHVSV</sequence>
<dbReference type="Pfam" id="PF24809">
    <property type="entry name" value="DUF7708"/>
    <property type="match status" value="1"/>
</dbReference>
<keyword evidence="1" id="KW-0175">Coiled coil</keyword>
<dbReference type="VEuPathDB" id="FungiDB:F4678DRAFT_451400"/>
<gene>
    <name evidence="3" type="ORF">NPX13_g5955</name>
</gene>
<organism evidence="3 4">
    <name type="scientific">Xylaria arbuscula</name>
    <dbReference type="NCBI Taxonomy" id="114810"/>
    <lineage>
        <taxon>Eukaryota</taxon>
        <taxon>Fungi</taxon>
        <taxon>Dikarya</taxon>
        <taxon>Ascomycota</taxon>
        <taxon>Pezizomycotina</taxon>
        <taxon>Sordariomycetes</taxon>
        <taxon>Xylariomycetidae</taxon>
        <taxon>Xylariales</taxon>
        <taxon>Xylariaceae</taxon>
        <taxon>Xylaria</taxon>
    </lineage>
</organism>
<evidence type="ECO:0000313" key="3">
    <source>
        <dbReference type="EMBL" id="KAJ3569812.1"/>
    </source>
</evidence>
<evidence type="ECO:0000256" key="1">
    <source>
        <dbReference type="SAM" id="Coils"/>
    </source>
</evidence>
<feature type="domain" description="DUF7708" evidence="2">
    <location>
        <begin position="98"/>
        <end position="223"/>
    </location>
</feature>
<evidence type="ECO:0000313" key="4">
    <source>
        <dbReference type="Proteomes" id="UP001148614"/>
    </source>
</evidence>
<evidence type="ECO:0000259" key="2">
    <source>
        <dbReference type="Pfam" id="PF24809"/>
    </source>
</evidence>
<dbReference type="Proteomes" id="UP001148614">
    <property type="component" value="Unassembled WGS sequence"/>
</dbReference>
<dbReference type="AlphaFoldDB" id="A0A9W8TM81"/>